<dbReference type="SMART" id="SM00636">
    <property type="entry name" value="Glyco_18"/>
    <property type="match status" value="1"/>
</dbReference>
<dbReference type="FunFam" id="3.20.20.80:FF:000091">
    <property type="entry name" value="Class V chitinase CHIT5"/>
    <property type="match status" value="1"/>
</dbReference>
<evidence type="ECO:0000256" key="4">
    <source>
        <dbReference type="ARBA" id="ARBA00023180"/>
    </source>
</evidence>
<proteinExistence type="inferred from homology"/>
<evidence type="ECO:0000259" key="6">
    <source>
        <dbReference type="PROSITE" id="PS51910"/>
    </source>
</evidence>
<dbReference type="InterPro" id="IPR017853">
    <property type="entry name" value="GH"/>
</dbReference>
<organism evidence="7 8">
    <name type="scientific">Vitis vinifera</name>
    <name type="common">Grape</name>
    <dbReference type="NCBI Taxonomy" id="29760"/>
    <lineage>
        <taxon>Eukaryota</taxon>
        <taxon>Viridiplantae</taxon>
        <taxon>Streptophyta</taxon>
        <taxon>Embryophyta</taxon>
        <taxon>Tracheophyta</taxon>
        <taxon>Spermatophyta</taxon>
        <taxon>Magnoliopsida</taxon>
        <taxon>eudicotyledons</taxon>
        <taxon>Gunneridae</taxon>
        <taxon>Pentapetalae</taxon>
        <taxon>rosids</taxon>
        <taxon>Vitales</taxon>
        <taxon>Vitaceae</taxon>
        <taxon>Viteae</taxon>
        <taxon>Vitis</taxon>
    </lineage>
</organism>
<dbReference type="InterPro" id="IPR011583">
    <property type="entry name" value="Chitinase_II/V-like_cat"/>
</dbReference>
<evidence type="ECO:0000256" key="1">
    <source>
        <dbReference type="ARBA" id="ARBA00008682"/>
    </source>
</evidence>
<dbReference type="Proteomes" id="UP000288805">
    <property type="component" value="Unassembled WGS sequence"/>
</dbReference>
<dbReference type="SUPFAM" id="SSF51445">
    <property type="entry name" value="(Trans)glycosidases"/>
    <property type="match status" value="1"/>
</dbReference>
<dbReference type="GO" id="GO:0005975">
    <property type="term" value="P:carbohydrate metabolic process"/>
    <property type="evidence" value="ECO:0007669"/>
    <property type="project" value="InterPro"/>
</dbReference>
<keyword evidence="5" id="KW-0326">Glycosidase</keyword>
<evidence type="ECO:0000256" key="3">
    <source>
        <dbReference type="ARBA" id="ARBA00022801"/>
    </source>
</evidence>
<dbReference type="PANTHER" id="PTHR11177:SF383">
    <property type="entry name" value="GLYCOSYL HYDROLASE FAMILY PROTEIN WITH CHITINASE INSERTION DOMAIN-CONTAINING PROTEIN"/>
    <property type="match status" value="1"/>
</dbReference>
<dbReference type="PROSITE" id="PS51910">
    <property type="entry name" value="GH18_2"/>
    <property type="match status" value="1"/>
</dbReference>
<feature type="domain" description="GH18" evidence="6">
    <location>
        <begin position="74"/>
        <end position="414"/>
    </location>
</feature>
<dbReference type="Pfam" id="PF00704">
    <property type="entry name" value="Glyco_hydro_18"/>
    <property type="match status" value="1"/>
</dbReference>
<dbReference type="Gene3D" id="3.20.20.80">
    <property type="entry name" value="Glycosidases"/>
    <property type="match status" value="1"/>
</dbReference>
<protein>
    <submittedName>
        <fullName evidence="7">Chitotriosidase-1</fullName>
    </submittedName>
</protein>
<dbReference type="SUPFAM" id="SSF54556">
    <property type="entry name" value="Chitinase insertion domain"/>
    <property type="match status" value="1"/>
</dbReference>
<evidence type="ECO:0000313" key="7">
    <source>
        <dbReference type="EMBL" id="RVW19564.1"/>
    </source>
</evidence>
<sequence length="478" mass="51937">MTSSSSSSSRQEGAIFHSRGHYLSCFRGNPLSQRNQDNHIHYPFFLMASKTSILCLLFSLLSLLQLHRSTAQTVVKGGYWFPASGFPASSINSTLFTHLFCAFADLDPSTNKVTISSENANAFSTFTTTVQQKNPSVKTLLSIGGGSSNKTQYSSMATQASSRKAFIDSSISVARSNGFSGLDLDWEYPTTTTDMTNFGTLLTEWRAAVANESKNSGKAALLLTAAVYYASKIEGLSYPVSSISASLDWINAMAYDFYGPGWSQVTRLPAQLYDPGSQYNGNYGIVNWIQAGLSAKKIVLGFPFYGYAWRLVNANNHGLFAATSGAATAGDGSMGYNQIRQVIANGATKVYNSTYVGDYCYVNTTWIGYDDTPSISTKVSYAKGKGLLGYFAWHVGVDYNWVLSQTGNITDVGLISLKHGIQEMRKLGCQTGSNKTKLHKAQQISHLKTSSITNIKPLSSKKQSIIPATHPPVLKLED</sequence>
<dbReference type="GO" id="GO:0016798">
    <property type="term" value="F:hydrolase activity, acting on glycosyl bonds"/>
    <property type="evidence" value="ECO:0007669"/>
    <property type="project" value="UniProtKB-KW"/>
</dbReference>
<evidence type="ECO:0000313" key="8">
    <source>
        <dbReference type="Proteomes" id="UP000288805"/>
    </source>
</evidence>
<dbReference type="PANTHER" id="PTHR11177">
    <property type="entry name" value="CHITINASE"/>
    <property type="match status" value="1"/>
</dbReference>
<keyword evidence="3" id="KW-0378">Hydrolase</keyword>
<keyword evidence="2" id="KW-0732">Signal</keyword>
<dbReference type="AlphaFoldDB" id="A0A438C8K0"/>
<accession>A0A438C8K0</accession>
<dbReference type="GO" id="GO:0008061">
    <property type="term" value="F:chitin binding"/>
    <property type="evidence" value="ECO:0007669"/>
    <property type="project" value="InterPro"/>
</dbReference>
<name>A0A438C8K0_VITVI</name>
<comment type="similarity">
    <text evidence="1">Belongs to the glycosyl hydrolase 18 family. Chitinase class V subfamily.</text>
</comment>
<comment type="caution">
    <text evidence="7">The sequence shown here is derived from an EMBL/GenBank/DDBJ whole genome shotgun (WGS) entry which is preliminary data.</text>
</comment>
<gene>
    <name evidence="7" type="primary">CHIT1_8</name>
    <name evidence="7" type="ORF">CK203_115743</name>
</gene>
<reference evidence="7 8" key="1">
    <citation type="journal article" date="2018" name="PLoS Genet.">
        <title>Population sequencing reveals clonal diversity and ancestral inbreeding in the grapevine cultivar Chardonnay.</title>
        <authorList>
            <person name="Roach M.J."/>
            <person name="Johnson D.L."/>
            <person name="Bohlmann J."/>
            <person name="van Vuuren H.J."/>
            <person name="Jones S.J."/>
            <person name="Pretorius I.S."/>
            <person name="Schmidt S.A."/>
            <person name="Borneman A.R."/>
        </authorList>
    </citation>
    <scope>NUCLEOTIDE SEQUENCE [LARGE SCALE GENOMIC DNA]</scope>
    <source>
        <strain evidence="8">cv. Chardonnay</strain>
        <tissue evidence="7">Leaf</tissue>
    </source>
</reference>
<dbReference type="InterPro" id="IPR001223">
    <property type="entry name" value="Glyco_hydro18_cat"/>
</dbReference>
<dbReference type="FunFam" id="3.10.50.10:FF:000003">
    <property type="entry name" value="Class V chitinase CHIT5b"/>
    <property type="match status" value="1"/>
</dbReference>
<dbReference type="CDD" id="cd02879">
    <property type="entry name" value="GH18_plant_chitinase_class_V"/>
    <property type="match status" value="1"/>
</dbReference>
<dbReference type="Gene3D" id="3.10.50.10">
    <property type="match status" value="1"/>
</dbReference>
<keyword evidence="4" id="KW-0325">Glycoprotein</keyword>
<evidence type="ECO:0000256" key="2">
    <source>
        <dbReference type="ARBA" id="ARBA00022729"/>
    </source>
</evidence>
<dbReference type="EMBL" id="QGNW01002461">
    <property type="protein sequence ID" value="RVW19564.1"/>
    <property type="molecule type" value="Genomic_DNA"/>
</dbReference>
<dbReference type="InterPro" id="IPR050314">
    <property type="entry name" value="Glycosyl_Hydrlase_18"/>
</dbReference>
<dbReference type="InterPro" id="IPR029070">
    <property type="entry name" value="Chitinase_insertion_sf"/>
</dbReference>
<evidence type="ECO:0000256" key="5">
    <source>
        <dbReference type="ARBA" id="ARBA00023295"/>
    </source>
</evidence>